<feature type="compositionally biased region" description="Basic and acidic residues" evidence="1">
    <location>
        <begin position="257"/>
        <end position="267"/>
    </location>
</feature>
<dbReference type="AlphaFoldDB" id="A0AAD4FBC3"/>
<feature type="compositionally biased region" description="Basic residues" evidence="1">
    <location>
        <begin position="164"/>
        <end position="177"/>
    </location>
</feature>
<feature type="region of interest" description="Disordered" evidence="1">
    <location>
        <begin position="536"/>
        <end position="621"/>
    </location>
</feature>
<sequence>MCTYDYTPYTGCEDGEQHFYIQWVKCSVAVEKGRYCPLDTSHKVEQLRKLSANVLSCPLHGPVAVQQYVLDAVNARPQDSDRDTRRARSAARRGATSRGRTPKRGTSDRDSEQPVRREVRKQRSRRSMASESTDSESSTSLSTRARAAAAQRVPSLAERERLERRKSRTAQNSHRRSISADVALPPPPTLTMRYGRSEASLPLKADPEVPTAELPAPVANAQQAPSKPSLDIPRAIGVVGLPSSPDMHHRRGSVHRSRSEGVLRKSTESQPEAAQPAPRSAVSPASDNSSPEQNPDLPFSSLSRRNRRAGSRSIRDRSVDTTMRRIDEQHEAAEQHTAAAREAASPDHGPASLPPTTTTPRRSDSLSRPRLNALHIPAPPANPLQRDAYSAPTATPPETDITGTPSHHTHQPPHHHTLRSRAKSLRHIDLSPPPQIPSSSSQINNEDAASLRSAASGRSRRFEHQVAEGRKWVAAREHMAALPATPVGKVGAGAGAGVGLGLGLGVTDVLAHMSEPNLAAAVATTAAAAVAVPPGGAARESVDSGYRSGHGHGHQVQRSWETVTGAAATASVSSSSGSRVGGGEEEGRHVGNARGGKLQKAAPPPPLLQQQQQQQQQRAGD</sequence>
<feature type="compositionally biased region" description="Low complexity" evidence="1">
    <location>
        <begin position="127"/>
        <end position="150"/>
    </location>
</feature>
<feature type="compositionally biased region" description="Polar residues" evidence="1">
    <location>
        <begin position="283"/>
        <end position="293"/>
    </location>
</feature>
<feature type="compositionally biased region" description="Low complexity" evidence="1">
    <location>
        <begin position="437"/>
        <end position="457"/>
    </location>
</feature>
<feature type="compositionally biased region" description="Low complexity" evidence="1">
    <location>
        <begin position="608"/>
        <end position="621"/>
    </location>
</feature>
<feature type="compositionally biased region" description="Basic residues" evidence="1">
    <location>
        <begin position="407"/>
        <end position="425"/>
    </location>
</feature>
<feature type="compositionally biased region" description="Basic and acidic residues" evidence="1">
    <location>
        <begin position="313"/>
        <end position="334"/>
    </location>
</feature>
<evidence type="ECO:0000313" key="2">
    <source>
        <dbReference type="EMBL" id="KAG7294158.1"/>
    </source>
</evidence>
<dbReference type="EMBL" id="JAHCVI010000001">
    <property type="protein sequence ID" value="KAG7294158.1"/>
    <property type="molecule type" value="Genomic_DNA"/>
</dbReference>
<keyword evidence="3" id="KW-1185">Reference proteome</keyword>
<feature type="region of interest" description="Disordered" evidence="1">
    <location>
        <begin position="76"/>
        <end position="194"/>
    </location>
</feature>
<feature type="compositionally biased region" description="Low complexity" evidence="1">
    <location>
        <begin position="561"/>
        <end position="578"/>
    </location>
</feature>
<protein>
    <submittedName>
        <fullName evidence="2">Uncharacterized protein</fullName>
    </submittedName>
</protein>
<gene>
    <name evidence="2" type="ORF">NEMBOFW57_004226</name>
</gene>
<reference evidence="2" key="1">
    <citation type="submission" date="2023-02" db="EMBL/GenBank/DDBJ databases">
        <authorList>
            <person name="Palmer J.M."/>
        </authorList>
    </citation>
    <scope>NUCLEOTIDE SEQUENCE</scope>
    <source>
        <strain evidence="2">FW57</strain>
    </source>
</reference>
<accession>A0AAD4FBC3</accession>
<comment type="caution">
    <text evidence="2">The sequence shown here is derived from an EMBL/GenBank/DDBJ whole genome shotgun (WGS) entry which is preliminary data.</text>
</comment>
<feature type="compositionally biased region" description="Basic and acidic residues" evidence="1">
    <location>
        <begin position="105"/>
        <end position="117"/>
    </location>
</feature>
<organism evidence="2 3">
    <name type="scientific">Staphylotrichum longicolle</name>
    <dbReference type="NCBI Taxonomy" id="669026"/>
    <lineage>
        <taxon>Eukaryota</taxon>
        <taxon>Fungi</taxon>
        <taxon>Dikarya</taxon>
        <taxon>Ascomycota</taxon>
        <taxon>Pezizomycotina</taxon>
        <taxon>Sordariomycetes</taxon>
        <taxon>Sordariomycetidae</taxon>
        <taxon>Sordariales</taxon>
        <taxon>Chaetomiaceae</taxon>
        <taxon>Staphylotrichum</taxon>
    </lineage>
</organism>
<feature type="region of interest" description="Disordered" evidence="1">
    <location>
        <begin position="219"/>
        <end position="463"/>
    </location>
</feature>
<evidence type="ECO:0000256" key="1">
    <source>
        <dbReference type="SAM" id="MobiDB-lite"/>
    </source>
</evidence>
<name>A0AAD4FBC3_9PEZI</name>
<proteinExistence type="predicted"/>
<evidence type="ECO:0000313" key="3">
    <source>
        <dbReference type="Proteomes" id="UP001197093"/>
    </source>
</evidence>
<dbReference type="Proteomes" id="UP001197093">
    <property type="component" value="Unassembled WGS sequence"/>
</dbReference>